<gene>
    <name evidence="1" type="ORF">MGAL_10B083583</name>
</gene>
<name>A0A8B6BQA5_MYTGA</name>
<reference evidence="1" key="1">
    <citation type="submission" date="2018-11" db="EMBL/GenBank/DDBJ databases">
        <authorList>
            <person name="Alioto T."/>
            <person name="Alioto T."/>
        </authorList>
    </citation>
    <scope>NUCLEOTIDE SEQUENCE</scope>
</reference>
<dbReference type="OrthoDB" id="6123876at2759"/>
<dbReference type="EMBL" id="UYJE01000469">
    <property type="protein sequence ID" value="VDH93527.1"/>
    <property type="molecule type" value="Genomic_DNA"/>
</dbReference>
<dbReference type="Proteomes" id="UP000596742">
    <property type="component" value="Unassembled WGS sequence"/>
</dbReference>
<accession>A0A8B6BQA5</accession>
<evidence type="ECO:0000313" key="1">
    <source>
        <dbReference type="EMBL" id="VDH93527.1"/>
    </source>
</evidence>
<protein>
    <recommendedName>
        <fullName evidence="3">Immunoglobulin V-set domain-containing protein</fullName>
    </recommendedName>
</protein>
<feature type="non-terminal residue" evidence="1">
    <location>
        <position position="1"/>
    </location>
</feature>
<keyword evidence="2" id="KW-1185">Reference proteome</keyword>
<sequence>IQGEHDWIVNEKVSSYGDHLTLFCVIDDCCTKAAGWIKFVPDYKTIYLDVRDSKNYTSKEKYDATTNSTGFSLVIKKIQKEDINIKYSCLYGFVRSREKYLLQSDAFR</sequence>
<evidence type="ECO:0008006" key="3">
    <source>
        <dbReference type="Google" id="ProtNLM"/>
    </source>
</evidence>
<dbReference type="AlphaFoldDB" id="A0A8B6BQA5"/>
<organism evidence="1 2">
    <name type="scientific">Mytilus galloprovincialis</name>
    <name type="common">Mediterranean mussel</name>
    <dbReference type="NCBI Taxonomy" id="29158"/>
    <lineage>
        <taxon>Eukaryota</taxon>
        <taxon>Metazoa</taxon>
        <taxon>Spiralia</taxon>
        <taxon>Lophotrochozoa</taxon>
        <taxon>Mollusca</taxon>
        <taxon>Bivalvia</taxon>
        <taxon>Autobranchia</taxon>
        <taxon>Pteriomorphia</taxon>
        <taxon>Mytilida</taxon>
        <taxon>Mytiloidea</taxon>
        <taxon>Mytilidae</taxon>
        <taxon>Mytilinae</taxon>
        <taxon>Mytilus</taxon>
    </lineage>
</organism>
<dbReference type="SUPFAM" id="SSF48726">
    <property type="entry name" value="Immunoglobulin"/>
    <property type="match status" value="1"/>
</dbReference>
<dbReference type="InterPro" id="IPR036179">
    <property type="entry name" value="Ig-like_dom_sf"/>
</dbReference>
<feature type="non-terminal residue" evidence="1">
    <location>
        <position position="108"/>
    </location>
</feature>
<evidence type="ECO:0000313" key="2">
    <source>
        <dbReference type="Proteomes" id="UP000596742"/>
    </source>
</evidence>
<comment type="caution">
    <text evidence="1">The sequence shown here is derived from an EMBL/GenBank/DDBJ whole genome shotgun (WGS) entry which is preliminary data.</text>
</comment>
<proteinExistence type="predicted"/>